<proteinExistence type="predicted"/>
<dbReference type="Proteomes" id="UP000324575">
    <property type="component" value="Unassembled WGS sequence"/>
</dbReference>
<comment type="caution">
    <text evidence="1">The sequence shown here is derived from an EMBL/GenBank/DDBJ whole genome shotgun (WGS) entry which is preliminary data.</text>
</comment>
<organism evidence="1 2">
    <name type="scientific">Candidatus Ordinivivax streblomastigis</name>
    <dbReference type="NCBI Taxonomy" id="2540710"/>
    <lineage>
        <taxon>Bacteria</taxon>
        <taxon>Pseudomonadati</taxon>
        <taxon>Bacteroidota</taxon>
        <taxon>Bacteroidia</taxon>
        <taxon>Bacteroidales</taxon>
        <taxon>Candidatus Ordinivivax</taxon>
    </lineage>
</organism>
<gene>
    <name evidence="1" type="ORF">EZS26_002121</name>
</gene>
<sequence length="205" mass="24134">MNYLQFRNQFVDLGCFSVHQIYAWRADFDKSNLTRWTKQNLLMKLRNGYYSFPEYLKQPDFVFFVSNRIYRPSYISLHTALAFYGMIPEAVVQTTAVSTLKKSAFENAFGTFSYQQIAPDLLFGYDAKPFSNGGTLLFAQPEKALLDLLYLYPFYNTSQELEELRLDEDFLQQDFNLELFNEYTCKFRNKALSKRADLLLKTYSL</sequence>
<evidence type="ECO:0000313" key="2">
    <source>
        <dbReference type="Proteomes" id="UP000324575"/>
    </source>
</evidence>
<dbReference type="AlphaFoldDB" id="A0A5M8NZW1"/>
<evidence type="ECO:0008006" key="3">
    <source>
        <dbReference type="Google" id="ProtNLM"/>
    </source>
</evidence>
<accession>A0A5M8NZW1</accession>
<evidence type="ECO:0000313" key="1">
    <source>
        <dbReference type="EMBL" id="KAA6301656.1"/>
    </source>
</evidence>
<protein>
    <recommendedName>
        <fullName evidence="3">Transcriptional regulator, AbiEi antitoxin, Type IV TA system</fullName>
    </recommendedName>
</protein>
<name>A0A5M8NZW1_9BACT</name>
<dbReference type="EMBL" id="SNRX01000015">
    <property type="protein sequence ID" value="KAA6301656.1"/>
    <property type="molecule type" value="Genomic_DNA"/>
</dbReference>
<reference evidence="1 2" key="1">
    <citation type="submission" date="2019-03" db="EMBL/GenBank/DDBJ databases">
        <title>Single cell metagenomics reveals metabolic interactions within the superorganism composed of flagellate Streblomastix strix and complex community of Bacteroidetes bacteria on its surface.</title>
        <authorList>
            <person name="Treitli S.C."/>
            <person name="Kolisko M."/>
            <person name="Husnik F."/>
            <person name="Keeling P."/>
            <person name="Hampl V."/>
        </authorList>
    </citation>
    <scope>NUCLEOTIDE SEQUENCE [LARGE SCALE GENOMIC DNA]</scope>
    <source>
        <strain evidence="1">St1</strain>
    </source>
</reference>